<keyword evidence="5" id="KW-1185">Reference proteome</keyword>
<evidence type="ECO:0000313" key="4">
    <source>
        <dbReference type="EMBL" id="KAJ4451728.1"/>
    </source>
</evidence>
<dbReference type="InterPro" id="IPR001314">
    <property type="entry name" value="Peptidase_S1A"/>
</dbReference>
<dbReference type="InterPro" id="IPR009003">
    <property type="entry name" value="Peptidase_S1_PA"/>
</dbReference>
<comment type="caution">
    <text evidence="4">The sequence shown here is derived from an EMBL/GenBank/DDBJ whole genome shotgun (WGS) entry which is preliminary data.</text>
</comment>
<evidence type="ECO:0000256" key="2">
    <source>
        <dbReference type="SAM" id="MobiDB-lite"/>
    </source>
</evidence>
<protein>
    <recommendedName>
        <fullName evidence="3">Peptidase S1 domain-containing protein</fullName>
    </recommendedName>
</protein>
<evidence type="ECO:0000259" key="3">
    <source>
        <dbReference type="PROSITE" id="PS50240"/>
    </source>
</evidence>
<dbReference type="PANTHER" id="PTHR24252:SF7">
    <property type="entry name" value="HYALIN"/>
    <property type="match status" value="1"/>
</dbReference>
<dbReference type="InterPro" id="IPR033116">
    <property type="entry name" value="TRYPSIN_SER"/>
</dbReference>
<feature type="region of interest" description="Disordered" evidence="2">
    <location>
        <begin position="1"/>
        <end position="20"/>
    </location>
</feature>
<dbReference type="SUPFAM" id="SSF50494">
    <property type="entry name" value="Trypsin-like serine proteases"/>
    <property type="match status" value="1"/>
</dbReference>
<evidence type="ECO:0000256" key="1">
    <source>
        <dbReference type="ARBA" id="ARBA00023157"/>
    </source>
</evidence>
<dbReference type="PRINTS" id="PR00722">
    <property type="entry name" value="CHYMOTRYPSIN"/>
</dbReference>
<dbReference type="PROSITE" id="PS00135">
    <property type="entry name" value="TRYPSIN_SER"/>
    <property type="match status" value="1"/>
</dbReference>
<dbReference type="InterPro" id="IPR001254">
    <property type="entry name" value="Trypsin_dom"/>
</dbReference>
<feature type="domain" description="Peptidase S1" evidence="3">
    <location>
        <begin position="1"/>
        <end position="198"/>
    </location>
</feature>
<dbReference type="PROSITE" id="PS50240">
    <property type="entry name" value="TRYPSIN_DOM"/>
    <property type="match status" value="1"/>
</dbReference>
<reference evidence="4 5" key="1">
    <citation type="journal article" date="2022" name="Allergy">
        <title>Genome assembly and annotation of Periplaneta americana reveal a comprehensive cockroach allergen profile.</title>
        <authorList>
            <person name="Wang L."/>
            <person name="Xiong Q."/>
            <person name="Saelim N."/>
            <person name="Wang L."/>
            <person name="Nong W."/>
            <person name="Wan A.T."/>
            <person name="Shi M."/>
            <person name="Liu X."/>
            <person name="Cao Q."/>
            <person name="Hui J.H.L."/>
            <person name="Sookrung N."/>
            <person name="Leung T.F."/>
            <person name="Tungtrongchitr A."/>
            <person name="Tsui S.K.W."/>
        </authorList>
    </citation>
    <scope>NUCLEOTIDE SEQUENCE [LARGE SCALE GENOMIC DNA]</scope>
    <source>
        <strain evidence="4">PWHHKU_190912</strain>
    </source>
</reference>
<organism evidence="4 5">
    <name type="scientific">Periplaneta americana</name>
    <name type="common">American cockroach</name>
    <name type="synonym">Blatta americana</name>
    <dbReference type="NCBI Taxonomy" id="6978"/>
    <lineage>
        <taxon>Eukaryota</taxon>
        <taxon>Metazoa</taxon>
        <taxon>Ecdysozoa</taxon>
        <taxon>Arthropoda</taxon>
        <taxon>Hexapoda</taxon>
        <taxon>Insecta</taxon>
        <taxon>Pterygota</taxon>
        <taxon>Neoptera</taxon>
        <taxon>Polyneoptera</taxon>
        <taxon>Dictyoptera</taxon>
        <taxon>Blattodea</taxon>
        <taxon>Blattoidea</taxon>
        <taxon>Blattidae</taxon>
        <taxon>Blattinae</taxon>
        <taxon>Periplaneta</taxon>
    </lineage>
</organism>
<dbReference type="InterPro" id="IPR043504">
    <property type="entry name" value="Peptidase_S1_PA_chymotrypsin"/>
</dbReference>
<dbReference type="CDD" id="cd00190">
    <property type="entry name" value="Tryp_SPc"/>
    <property type="match status" value="1"/>
</dbReference>
<dbReference type="Pfam" id="PF00089">
    <property type="entry name" value="Trypsin"/>
    <property type="match status" value="1"/>
</dbReference>
<gene>
    <name evidence="4" type="ORF">ANN_03198</name>
</gene>
<name>A0ABQ8U141_PERAM</name>
<evidence type="ECO:0000313" key="5">
    <source>
        <dbReference type="Proteomes" id="UP001148838"/>
    </source>
</evidence>
<accession>A0ABQ8U141</accession>
<keyword evidence="1" id="KW-1015">Disulfide bond</keyword>
<dbReference type="SMART" id="SM00020">
    <property type="entry name" value="Tryp_SPc"/>
    <property type="match status" value="1"/>
</dbReference>
<dbReference type="Gene3D" id="2.40.10.10">
    <property type="entry name" value="Trypsin-like serine proteases"/>
    <property type="match status" value="1"/>
</dbReference>
<dbReference type="PANTHER" id="PTHR24252">
    <property type="entry name" value="ACROSIN-RELATED"/>
    <property type="match status" value="1"/>
</dbReference>
<sequence length="200" mass="21167">MAGLCEGGNEPPGSLKASKKEGQLSVVRFRAGSTYRQQGGTLHNAAEIIMHPQYSDYDYDIAVVRVKEPFEYSDSVQPISLTSTAPATGTSVVVTGWGRLAEDGEVPYQLQQVQVNIVDFEECNSDYWLYGGITTRMICAGVPDGGKDACEGDSGGPLVAEGELVGVVSWGSGCAQPGYPGVYADVAVFKSWVTSVTGVQ</sequence>
<dbReference type="EMBL" id="JAJSOF020000001">
    <property type="protein sequence ID" value="KAJ4451728.1"/>
    <property type="molecule type" value="Genomic_DNA"/>
</dbReference>
<dbReference type="Proteomes" id="UP001148838">
    <property type="component" value="Unassembled WGS sequence"/>
</dbReference>
<proteinExistence type="predicted"/>